<dbReference type="AlphaFoldDB" id="A0A165C4G8"/>
<proteinExistence type="predicted"/>
<name>A0A165C4G8_EXIGL</name>
<evidence type="ECO:0000313" key="1">
    <source>
        <dbReference type="EMBL" id="KZV81797.1"/>
    </source>
</evidence>
<sequence>MYTYPPTTFGAPNRHPSSMPFLTAPASYMLVSKATHSALSVLVHIVPTLLGPLGDVVLSHCTDADHNRRSSGVDVENGVFDR</sequence>
<dbReference type="InParanoid" id="A0A165C4G8"/>
<dbReference type="Proteomes" id="UP000077266">
    <property type="component" value="Unassembled WGS sequence"/>
</dbReference>
<gene>
    <name evidence="1" type="ORF">EXIGLDRAFT_730588</name>
</gene>
<organism evidence="1 2">
    <name type="scientific">Exidia glandulosa HHB12029</name>
    <dbReference type="NCBI Taxonomy" id="1314781"/>
    <lineage>
        <taxon>Eukaryota</taxon>
        <taxon>Fungi</taxon>
        <taxon>Dikarya</taxon>
        <taxon>Basidiomycota</taxon>
        <taxon>Agaricomycotina</taxon>
        <taxon>Agaricomycetes</taxon>
        <taxon>Auriculariales</taxon>
        <taxon>Exidiaceae</taxon>
        <taxon>Exidia</taxon>
    </lineage>
</organism>
<dbReference type="EMBL" id="KV426368">
    <property type="protein sequence ID" value="KZV81797.1"/>
    <property type="molecule type" value="Genomic_DNA"/>
</dbReference>
<reference evidence="1 2" key="1">
    <citation type="journal article" date="2016" name="Mol. Biol. Evol.">
        <title>Comparative Genomics of Early-Diverging Mushroom-Forming Fungi Provides Insights into the Origins of Lignocellulose Decay Capabilities.</title>
        <authorList>
            <person name="Nagy L.G."/>
            <person name="Riley R."/>
            <person name="Tritt A."/>
            <person name="Adam C."/>
            <person name="Daum C."/>
            <person name="Floudas D."/>
            <person name="Sun H."/>
            <person name="Yadav J.S."/>
            <person name="Pangilinan J."/>
            <person name="Larsson K.H."/>
            <person name="Matsuura K."/>
            <person name="Barry K."/>
            <person name="Labutti K."/>
            <person name="Kuo R."/>
            <person name="Ohm R.A."/>
            <person name="Bhattacharya S.S."/>
            <person name="Shirouzu T."/>
            <person name="Yoshinaga Y."/>
            <person name="Martin F.M."/>
            <person name="Grigoriev I.V."/>
            <person name="Hibbett D.S."/>
        </authorList>
    </citation>
    <scope>NUCLEOTIDE SEQUENCE [LARGE SCALE GENOMIC DNA]</scope>
    <source>
        <strain evidence="1 2">HHB12029</strain>
    </source>
</reference>
<accession>A0A165C4G8</accession>
<protein>
    <submittedName>
        <fullName evidence="1">Uncharacterized protein</fullName>
    </submittedName>
</protein>
<keyword evidence="2" id="KW-1185">Reference proteome</keyword>
<evidence type="ECO:0000313" key="2">
    <source>
        <dbReference type="Proteomes" id="UP000077266"/>
    </source>
</evidence>